<evidence type="ECO:0000313" key="2">
    <source>
        <dbReference type="Proteomes" id="UP000515489"/>
    </source>
</evidence>
<protein>
    <submittedName>
        <fullName evidence="1">DUF1810 domain-containing protein</fullName>
    </submittedName>
</protein>
<gene>
    <name evidence="1" type="ORF">H4317_09040</name>
</gene>
<dbReference type="AlphaFoldDB" id="A0A7G7WC24"/>
<organism evidence="1 2">
    <name type="scientific">Hymenobacter sediminicola</name>
    <dbReference type="NCBI Taxonomy" id="2761579"/>
    <lineage>
        <taxon>Bacteria</taxon>
        <taxon>Pseudomonadati</taxon>
        <taxon>Bacteroidota</taxon>
        <taxon>Cytophagia</taxon>
        <taxon>Cytophagales</taxon>
        <taxon>Hymenobacteraceae</taxon>
        <taxon>Hymenobacter</taxon>
    </lineage>
</organism>
<dbReference type="Pfam" id="PF08837">
    <property type="entry name" value="DUF1810"/>
    <property type="match status" value="1"/>
</dbReference>
<dbReference type="RefSeq" id="WP_185889792.1">
    <property type="nucleotide sequence ID" value="NZ_CP060202.1"/>
</dbReference>
<keyword evidence="2" id="KW-1185">Reference proteome</keyword>
<dbReference type="InterPro" id="IPR036287">
    <property type="entry name" value="Rv1873-like_sf"/>
</dbReference>
<dbReference type="PIRSF" id="PIRSF008546">
    <property type="entry name" value="UCP008546"/>
    <property type="match status" value="1"/>
</dbReference>
<dbReference type="KEGG" id="hsk:H4317_09040"/>
<dbReference type="Proteomes" id="UP000515489">
    <property type="component" value="Chromosome"/>
</dbReference>
<proteinExistence type="predicted"/>
<name>A0A7G7WC24_9BACT</name>
<dbReference type="EMBL" id="CP060202">
    <property type="protein sequence ID" value="QNH63917.1"/>
    <property type="molecule type" value="Genomic_DNA"/>
</dbReference>
<evidence type="ECO:0000313" key="1">
    <source>
        <dbReference type="EMBL" id="QNH63917.1"/>
    </source>
</evidence>
<dbReference type="Gene3D" id="1.25.40.380">
    <property type="entry name" value="Protein of unknown function DUF1810"/>
    <property type="match status" value="1"/>
</dbReference>
<dbReference type="SUPFAM" id="SSF140736">
    <property type="entry name" value="Rv1873-like"/>
    <property type="match status" value="1"/>
</dbReference>
<reference evidence="1 2" key="1">
    <citation type="submission" date="2020-08" db="EMBL/GenBank/DDBJ databases">
        <title>Hymenobacter sp. S2-20-2 genome sequencing.</title>
        <authorList>
            <person name="Jin L."/>
        </authorList>
    </citation>
    <scope>NUCLEOTIDE SEQUENCE [LARGE SCALE GENOMIC DNA]</scope>
    <source>
        <strain evidence="1 2">S2-20-2</strain>
    </source>
</reference>
<dbReference type="InterPro" id="IPR014937">
    <property type="entry name" value="DUF1810"/>
</dbReference>
<accession>A0A7G7WC24</accession>
<sequence length="143" mass="16096">MPQQPNLQRFLDAQQHDYATALAEIRAGRKRSHWMWYIFPQIQGLGFSETSRFYAIRSQQEAEAFLQHPVLGARLAEISAALLALNSHDATRVMGSPDDVKLKSSMTLFAALEGASPVFQQVLTMYFGNESDAKTLQILRQNP</sequence>